<evidence type="ECO:0008006" key="3">
    <source>
        <dbReference type="Google" id="ProtNLM"/>
    </source>
</evidence>
<organism evidence="1 2">
    <name type="scientific">Nocardiopsis tropica</name>
    <dbReference type="NCBI Taxonomy" id="109330"/>
    <lineage>
        <taxon>Bacteria</taxon>
        <taxon>Bacillati</taxon>
        <taxon>Actinomycetota</taxon>
        <taxon>Actinomycetes</taxon>
        <taxon>Streptosporangiales</taxon>
        <taxon>Nocardiopsidaceae</taxon>
        <taxon>Nocardiopsis</taxon>
    </lineage>
</organism>
<sequence>MGFTDTGIDHFVDKAVAAEERGDLESARLFASLANAKALSDISRALRGLNLEPVGRFTDGQVDD</sequence>
<evidence type="ECO:0000313" key="2">
    <source>
        <dbReference type="Proteomes" id="UP001348641"/>
    </source>
</evidence>
<comment type="caution">
    <text evidence="1">The sequence shown here is derived from an EMBL/GenBank/DDBJ whole genome shotgun (WGS) entry which is preliminary data.</text>
</comment>
<accession>A0ABU7KZL1</accession>
<protein>
    <recommendedName>
        <fullName evidence="3">Addiction module antidote protein</fullName>
    </recommendedName>
</protein>
<gene>
    <name evidence="1" type="ORF">Q8A49_29860</name>
</gene>
<dbReference type="RefSeq" id="WP_330161535.1">
    <property type="nucleotide sequence ID" value="NZ_BAAAJA010000034.1"/>
</dbReference>
<proteinExistence type="predicted"/>
<reference evidence="1 2" key="1">
    <citation type="submission" date="2023-07" db="EMBL/GenBank/DDBJ databases">
        <authorList>
            <person name="Girao M."/>
            <person name="Carvalho M.F."/>
        </authorList>
    </citation>
    <scope>NUCLEOTIDE SEQUENCE [LARGE SCALE GENOMIC DNA]</scope>
    <source>
        <strain evidence="1 2">66/93</strain>
    </source>
</reference>
<evidence type="ECO:0000313" key="1">
    <source>
        <dbReference type="EMBL" id="MEE2054710.1"/>
    </source>
</evidence>
<dbReference type="Proteomes" id="UP001348641">
    <property type="component" value="Unassembled WGS sequence"/>
</dbReference>
<name>A0ABU7KZL1_9ACTN</name>
<dbReference type="EMBL" id="JAUUCC010000125">
    <property type="protein sequence ID" value="MEE2054710.1"/>
    <property type="molecule type" value="Genomic_DNA"/>
</dbReference>